<protein>
    <submittedName>
        <fullName evidence="2">SDR family NAD(P)-dependent oxidoreductase</fullName>
    </submittedName>
</protein>
<organism evidence="2 3">
    <name type="scientific">Blastococcus goldschmidtiae</name>
    <dbReference type="NCBI Taxonomy" id="3075546"/>
    <lineage>
        <taxon>Bacteria</taxon>
        <taxon>Bacillati</taxon>
        <taxon>Actinomycetota</taxon>
        <taxon>Actinomycetes</taxon>
        <taxon>Geodermatophilales</taxon>
        <taxon>Geodermatophilaceae</taxon>
        <taxon>Blastococcus</taxon>
    </lineage>
</organism>
<sequence length="95" mass="9980">MPTDAPKLCLVTGATGYIGERLVPELLAAGHRVRVMTRNPERIRDHPWAAQVEVAHADVGDAAQVAAACAGVVHYLVHALVGVRSSRRPTGAPPG</sequence>
<accession>A0ABU2K227</accession>
<name>A0ABU2K227_9ACTN</name>
<dbReference type="InterPro" id="IPR016040">
    <property type="entry name" value="NAD(P)-bd_dom"/>
</dbReference>
<proteinExistence type="predicted"/>
<reference evidence="3" key="1">
    <citation type="submission" date="2023-07" db="EMBL/GenBank/DDBJ databases">
        <title>30 novel species of actinomycetes from the DSMZ collection.</title>
        <authorList>
            <person name="Nouioui I."/>
        </authorList>
    </citation>
    <scope>NUCLEOTIDE SEQUENCE [LARGE SCALE GENOMIC DNA]</scope>
    <source>
        <strain evidence="3">DSM 46792</strain>
    </source>
</reference>
<dbReference type="PANTHER" id="PTHR15020">
    <property type="entry name" value="FLAVIN REDUCTASE-RELATED"/>
    <property type="match status" value="1"/>
</dbReference>
<gene>
    <name evidence="2" type="ORF">RM425_00615</name>
</gene>
<dbReference type="EMBL" id="JAVREI010000001">
    <property type="protein sequence ID" value="MDT0274392.1"/>
    <property type="molecule type" value="Genomic_DNA"/>
</dbReference>
<comment type="caution">
    <text evidence="2">The sequence shown here is derived from an EMBL/GenBank/DDBJ whole genome shotgun (WGS) entry which is preliminary data.</text>
</comment>
<evidence type="ECO:0000259" key="1">
    <source>
        <dbReference type="Pfam" id="PF13460"/>
    </source>
</evidence>
<dbReference type="Pfam" id="PF13460">
    <property type="entry name" value="NAD_binding_10"/>
    <property type="match status" value="1"/>
</dbReference>
<dbReference type="Gene3D" id="3.40.50.720">
    <property type="entry name" value="NAD(P)-binding Rossmann-like Domain"/>
    <property type="match status" value="1"/>
</dbReference>
<evidence type="ECO:0000313" key="2">
    <source>
        <dbReference type="EMBL" id="MDT0274392.1"/>
    </source>
</evidence>
<dbReference type="Proteomes" id="UP001183222">
    <property type="component" value="Unassembled WGS sequence"/>
</dbReference>
<dbReference type="SUPFAM" id="SSF51735">
    <property type="entry name" value="NAD(P)-binding Rossmann-fold domains"/>
    <property type="match status" value="1"/>
</dbReference>
<dbReference type="InterPro" id="IPR036291">
    <property type="entry name" value="NAD(P)-bd_dom_sf"/>
</dbReference>
<dbReference type="RefSeq" id="WP_311343244.1">
    <property type="nucleotide sequence ID" value="NZ_JAVREI010000001.1"/>
</dbReference>
<feature type="domain" description="NAD(P)-binding" evidence="1">
    <location>
        <begin position="13"/>
        <end position="79"/>
    </location>
</feature>
<evidence type="ECO:0000313" key="3">
    <source>
        <dbReference type="Proteomes" id="UP001183222"/>
    </source>
</evidence>
<keyword evidence="3" id="KW-1185">Reference proteome</keyword>
<dbReference type="PANTHER" id="PTHR15020:SF50">
    <property type="entry name" value="UPF0659 PROTEIN YMR090W"/>
    <property type="match status" value="1"/>
</dbReference>